<reference evidence="2" key="1">
    <citation type="journal article" date="2023" name="Mol. Phylogenet. Evol.">
        <title>Genome-scale phylogeny and comparative genomics of the fungal order Sordariales.</title>
        <authorList>
            <person name="Hensen N."/>
            <person name="Bonometti L."/>
            <person name="Westerberg I."/>
            <person name="Brannstrom I.O."/>
            <person name="Guillou S."/>
            <person name="Cros-Aarteil S."/>
            <person name="Calhoun S."/>
            <person name="Haridas S."/>
            <person name="Kuo A."/>
            <person name="Mondo S."/>
            <person name="Pangilinan J."/>
            <person name="Riley R."/>
            <person name="LaButti K."/>
            <person name="Andreopoulos B."/>
            <person name="Lipzen A."/>
            <person name="Chen C."/>
            <person name="Yan M."/>
            <person name="Daum C."/>
            <person name="Ng V."/>
            <person name="Clum A."/>
            <person name="Steindorff A."/>
            <person name="Ohm R.A."/>
            <person name="Martin F."/>
            <person name="Silar P."/>
            <person name="Natvig D.O."/>
            <person name="Lalanne C."/>
            <person name="Gautier V."/>
            <person name="Ament-Velasquez S.L."/>
            <person name="Kruys A."/>
            <person name="Hutchinson M.I."/>
            <person name="Powell A.J."/>
            <person name="Barry K."/>
            <person name="Miller A.N."/>
            <person name="Grigoriev I.V."/>
            <person name="Debuchy R."/>
            <person name="Gladieux P."/>
            <person name="Hiltunen Thoren M."/>
            <person name="Johannesson H."/>
        </authorList>
    </citation>
    <scope>NUCLEOTIDE SEQUENCE</scope>
    <source>
        <strain evidence="2">PSN243</strain>
    </source>
</reference>
<dbReference type="GO" id="GO:0016747">
    <property type="term" value="F:acyltransferase activity, transferring groups other than amino-acyl groups"/>
    <property type="evidence" value="ECO:0007669"/>
    <property type="project" value="InterPro"/>
</dbReference>
<organism evidence="2 3">
    <name type="scientific">Podospora aff. communis PSN243</name>
    <dbReference type="NCBI Taxonomy" id="3040156"/>
    <lineage>
        <taxon>Eukaryota</taxon>
        <taxon>Fungi</taxon>
        <taxon>Dikarya</taxon>
        <taxon>Ascomycota</taxon>
        <taxon>Pezizomycotina</taxon>
        <taxon>Sordariomycetes</taxon>
        <taxon>Sordariomycetidae</taxon>
        <taxon>Sordariales</taxon>
        <taxon>Podosporaceae</taxon>
        <taxon>Podospora</taxon>
    </lineage>
</organism>
<sequence>MSTEKRETISLEAIDLHDRAHFAELQRQRVLCGWNHSTSAIEAWRDANDAHTQAMFWVVPTALSTLPIPERYAGHIAMYKTAFDNQDGIDSALPELTAMNLSTLFILPEHRGKGLASTAVRAIEAMAKIEPYGWPECKVMTLNTLARRYVEEDEWRAVAEVPYRLEGMELPPKGTSNEDWYGRMGYVKWKEVEKMYPAKREDGSEFWFAASFMWKELG</sequence>
<dbReference type="AlphaFoldDB" id="A0AAV9GR30"/>
<keyword evidence="3" id="KW-1185">Reference proteome</keyword>
<dbReference type="InterPro" id="IPR000182">
    <property type="entry name" value="GNAT_dom"/>
</dbReference>
<evidence type="ECO:0000313" key="3">
    <source>
        <dbReference type="Proteomes" id="UP001321760"/>
    </source>
</evidence>
<protein>
    <recommendedName>
        <fullName evidence="1">N-acetyltransferase domain-containing protein</fullName>
    </recommendedName>
</protein>
<name>A0AAV9GR30_9PEZI</name>
<comment type="caution">
    <text evidence="2">The sequence shown here is derived from an EMBL/GenBank/DDBJ whole genome shotgun (WGS) entry which is preliminary data.</text>
</comment>
<reference evidence="2" key="2">
    <citation type="submission" date="2023-05" db="EMBL/GenBank/DDBJ databases">
        <authorList>
            <consortium name="Lawrence Berkeley National Laboratory"/>
            <person name="Steindorff A."/>
            <person name="Hensen N."/>
            <person name="Bonometti L."/>
            <person name="Westerberg I."/>
            <person name="Brannstrom I.O."/>
            <person name="Guillou S."/>
            <person name="Cros-Aarteil S."/>
            <person name="Calhoun S."/>
            <person name="Haridas S."/>
            <person name="Kuo A."/>
            <person name="Mondo S."/>
            <person name="Pangilinan J."/>
            <person name="Riley R."/>
            <person name="Labutti K."/>
            <person name="Andreopoulos B."/>
            <person name="Lipzen A."/>
            <person name="Chen C."/>
            <person name="Yanf M."/>
            <person name="Daum C."/>
            <person name="Ng V."/>
            <person name="Clum A."/>
            <person name="Ohm R."/>
            <person name="Martin F."/>
            <person name="Silar P."/>
            <person name="Natvig D."/>
            <person name="Lalanne C."/>
            <person name="Gautier V."/>
            <person name="Ament-Velasquez S.L."/>
            <person name="Kruys A."/>
            <person name="Hutchinson M.I."/>
            <person name="Powell A.J."/>
            <person name="Barry K."/>
            <person name="Miller A.N."/>
            <person name="Grigoriev I.V."/>
            <person name="Debuchy R."/>
            <person name="Gladieux P."/>
            <person name="Thoren M.H."/>
            <person name="Johannesson H."/>
        </authorList>
    </citation>
    <scope>NUCLEOTIDE SEQUENCE</scope>
    <source>
        <strain evidence="2">PSN243</strain>
    </source>
</reference>
<accession>A0AAV9GR30</accession>
<feature type="domain" description="N-acetyltransferase" evidence="1">
    <location>
        <begin position="9"/>
        <end position="193"/>
    </location>
</feature>
<dbReference type="CDD" id="cd04301">
    <property type="entry name" value="NAT_SF"/>
    <property type="match status" value="1"/>
</dbReference>
<evidence type="ECO:0000313" key="2">
    <source>
        <dbReference type="EMBL" id="KAK4450399.1"/>
    </source>
</evidence>
<gene>
    <name evidence="2" type="ORF">QBC34DRAFT_402669</name>
</gene>
<dbReference type="EMBL" id="MU865932">
    <property type="protein sequence ID" value="KAK4450399.1"/>
    <property type="molecule type" value="Genomic_DNA"/>
</dbReference>
<dbReference type="Pfam" id="PF00583">
    <property type="entry name" value="Acetyltransf_1"/>
    <property type="match status" value="1"/>
</dbReference>
<evidence type="ECO:0000259" key="1">
    <source>
        <dbReference type="PROSITE" id="PS51186"/>
    </source>
</evidence>
<dbReference type="Gene3D" id="3.40.630.30">
    <property type="match status" value="1"/>
</dbReference>
<dbReference type="Proteomes" id="UP001321760">
    <property type="component" value="Unassembled WGS sequence"/>
</dbReference>
<dbReference type="SUPFAM" id="SSF55729">
    <property type="entry name" value="Acyl-CoA N-acyltransferases (Nat)"/>
    <property type="match status" value="1"/>
</dbReference>
<proteinExistence type="predicted"/>
<dbReference type="PROSITE" id="PS51186">
    <property type="entry name" value="GNAT"/>
    <property type="match status" value="1"/>
</dbReference>
<dbReference type="InterPro" id="IPR016181">
    <property type="entry name" value="Acyl_CoA_acyltransferase"/>
</dbReference>